<organism evidence="2 4">
    <name type="scientific">Billgrantia kenyensis</name>
    <dbReference type="NCBI Taxonomy" id="321266"/>
    <lineage>
        <taxon>Bacteria</taxon>
        <taxon>Pseudomonadati</taxon>
        <taxon>Pseudomonadota</taxon>
        <taxon>Gammaproteobacteria</taxon>
        <taxon>Oceanospirillales</taxon>
        <taxon>Halomonadaceae</taxon>
        <taxon>Billgrantia</taxon>
    </lineage>
</organism>
<sequence length="354" mass="38898">MRPSPRPSTAIIGAGIAGLACARALHGAGLPVTLFEKSRGPGGRLASRRLAEATLDLGAQFFSVRHEAFRREVMSWLTAGVAAPWPWKLWRIENKHWRYRHDGGERYCGQPRMSAITRHLADGLALHSECRILGLSRRAHAWWLETESGETHGPFDRVAISCPSPQAMALLAAHDDTLAAECQAVEQRACWAAWACLDTPFPRVPGVEADWQAAQGQEGPLRFVSRNHLKPGRWAQGESLTLLALPEWSEQNLECKPSQVACMLFDALQQMLPAGVRLPRPTQLGAHRWRFAHPELPATSPKPTDQDYRLSPLGLGLCGDGWRGARVEDAWLSGHHLGLALARASTGEALTICP</sequence>
<dbReference type="GO" id="GO:0016491">
    <property type="term" value="F:oxidoreductase activity"/>
    <property type="evidence" value="ECO:0007669"/>
    <property type="project" value="InterPro"/>
</dbReference>
<protein>
    <submittedName>
        <fullName evidence="2">FAD-dependent oxidoreductase</fullName>
    </submittedName>
    <submittedName>
        <fullName evidence="3">NAD(P)-binding protein</fullName>
    </submittedName>
</protein>
<dbReference type="EMBL" id="JABFUB010000027">
    <property type="protein sequence ID" value="MCG6663647.1"/>
    <property type="molecule type" value="Genomic_DNA"/>
</dbReference>
<dbReference type="AlphaFoldDB" id="A0A7V9W4G6"/>
<proteinExistence type="predicted"/>
<dbReference type="EMBL" id="JACEFT010000036">
    <property type="protein sequence ID" value="MBA2780892.1"/>
    <property type="molecule type" value="Genomic_DNA"/>
</dbReference>
<keyword evidence="5" id="KW-1185">Reference proteome</keyword>
<dbReference type="SUPFAM" id="SSF51905">
    <property type="entry name" value="FAD/NAD(P)-binding domain"/>
    <property type="match status" value="1"/>
</dbReference>
<dbReference type="PANTHER" id="PTHR16128:SF5">
    <property type="entry name" value="FAD_NAD(P)-BINDING OXIDOREDUCTASE FAMILY PROTEIN"/>
    <property type="match status" value="1"/>
</dbReference>
<evidence type="ECO:0000313" key="3">
    <source>
        <dbReference type="EMBL" id="MCG6663647.1"/>
    </source>
</evidence>
<dbReference type="InterPro" id="IPR036188">
    <property type="entry name" value="FAD/NAD-bd_sf"/>
</dbReference>
<dbReference type="Proteomes" id="UP000814353">
    <property type="component" value="Unassembled WGS sequence"/>
</dbReference>
<reference evidence="2 4" key="2">
    <citation type="submission" date="2020-07" db="EMBL/GenBank/DDBJ databases">
        <title>Identification of Halomonas strains.</title>
        <authorList>
            <person name="Xiao Z."/>
            <person name="Shen J."/>
        </authorList>
    </citation>
    <scope>NUCLEOTIDE SEQUENCE [LARGE SCALE GENOMIC DNA]</scope>
    <source>
        <strain evidence="2 4">DSM 17331</strain>
    </source>
</reference>
<feature type="domain" description="Amine oxidase" evidence="1">
    <location>
        <begin position="94"/>
        <end position="335"/>
    </location>
</feature>
<dbReference type="PANTHER" id="PTHR16128">
    <property type="entry name" value="FAD/NAD(P)-BINDING OXIDOREDUCTASE FAMILY PROTEIN"/>
    <property type="match status" value="1"/>
</dbReference>
<name>A0A7V9W4G6_9GAMM</name>
<evidence type="ECO:0000313" key="4">
    <source>
        <dbReference type="Proteomes" id="UP000518091"/>
    </source>
</evidence>
<dbReference type="PROSITE" id="PS51257">
    <property type="entry name" value="PROKAR_LIPOPROTEIN"/>
    <property type="match status" value="1"/>
</dbReference>
<dbReference type="Pfam" id="PF01593">
    <property type="entry name" value="Amino_oxidase"/>
    <property type="match status" value="1"/>
</dbReference>
<evidence type="ECO:0000259" key="1">
    <source>
        <dbReference type="Pfam" id="PF01593"/>
    </source>
</evidence>
<dbReference type="Proteomes" id="UP000518091">
    <property type="component" value="Unassembled WGS sequence"/>
</dbReference>
<dbReference type="Pfam" id="PF13450">
    <property type="entry name" value="NAD_binding_8"/>
    <property type="match status" value="1"/>
</dbReference>
<evidence type="ECO:0000313" key="2">
    <source>
        <dbReference type="EMBL" id="MBA2780892.1"/>
    </source>
</evidence>
<dbReference type="InterPro" id="IPR002937">
    <property type="entry name" value="Amino_oxidase"/>
</dbReference>
<comment type="caution">
    <text evidence="2">The sequence shown here is derived from an EMBL/GenBank/DDBJ whole genome shotgun (WGS) entry which is preliminary data.</text>
</comment>
<evidence type="ECO:0000313" key="5">
    <source>
        <dbReference type="Proteomes" id="UP000814353"/>
    </source>
</evidence>
<dbReference type="Gene3D" id="3.50.50.60">
    <property type="entry name" value="FAD/NAD(P)-binding domain"/>
    <property type="match status" value="1"/>
</dbReference>
<accession>A0A7V9W4G6</accession>
<gene>
    <name evidence="2" type="ORF">H1D44_18565</name>
    <name evidence="3" type="ORF">HOP48_19115</name>
</gene>
<dbReference type="RefSeq" id="WP_181516768.1">
    <property type="nucleotide sequence ID" value="NZ_JABFUB010000027.1"/>
</dbReference>
<reference evidence="3 5" key="1">
    <citation type="submission" date="2020-05" db="EMBL/GenBank/DDBJ databases">
        <title>Comparative genomic analysis of denitrifying bacteria from Halomonas genus.</title>
        <authorList>
            <person name="Wang L."/>
            <person name="Shao Z."/>
        </authorList>
    </citation>
    <scope>NUCLEOTIDE SEQUENCE [LARGE SCALE GENOMIC DNA]</scope>
    <source>
        <strain evidence="3 5">DSM 17331</strain>
    </source>
</reference>
<dbReference type="Gene3D" id="3.90.660.10">
    <property type="match status" value="1"/>
</dbReference>